<dbReference type="AlphaFoldDB" id="A0A0R1NUQ1"/>
<organism evidence="1 2">
    <name type="scientific">Lentilactobacillus kisonensis DSM 19906 = JCM 15041</name>
    <dbReference type="NCBI Taxonomy" id="1423766"/>
    <lineage>
        <taxon>Bacteria</taxon>
        <taxon>Bacillati</taxon>
        <taxon>Bacillota</taxon>
        <taxon>Bacilli</taxon>
        <taxon>Lactobacillales</taxon>
        <taxon>Lactobacillaceae</taxon>
        <taxon>Lentilactobacillus</taxon>
    </lineage>
</organism>
<comment type="caution">
    <text evidence="1">The sequence shown here is derived from an EMBL/GenBank/DDBJ whole genome shotgun (WGS) entry which is preliminary data.</text>
</comment>
<keyword evidence="2" id="KW-1185">Reference proteome</keyword>
<proteinExistence type="predicted"/>
<accession>A0A0R1NUQ1</accession>
<sequence>MEVSALRNTIPLHKREPQNKMQKIAIKPSFYLVSHVSTMLKRSQKTLGLGFLNRVA</sequence>
<gene>
    <name evidence="1" type="ORF">FC98_GL000763</name>
</gene>
<name>A0A0R1NUQ1_9LACO</name>
<evidence type="ECO:0000313" key="1">
    <source>
        <dbReference type="EMBL" id="KRL21429.1"/>
    </source>
</evidence>
<dbReference type="PATRIC" id="fig|1423766.4.peg.782"/>
<protein>
    <submittedName>
        <fullName evidence="1">Uncharacterized protein</fullName>
    </submittedName>
</protein>
<reference evidence="1 2" key="1">
    <citation type="journal article" date="2015" name="Genome Announc.">
        <title>Expanding the biotechnology potential of lactobacilli through comparative genomics of 213 strains and associated genera.</title>
        <authorList>
            <person name="Sun Z."/>
            <person name="Harris H.M."/>
            <person name="McCann A."/>
            <person name="Guo C."/>
            <person name="Argimon S."/>
            <person name="Zhang W."/>
            <person name="Yang X."/>
            <person name="Jeffery I.B."/>
            <person name="Cooney J.C."/>
            <person name="Kagawa T.F."/>
            <person name="Liu W."/>
            <person name="Song Y."/>
            <person name="Salvetti E."/>
            <person name="Wrobel A."/>
            <person name="Rasinkangas P."/>
            <person name="Parkhill J."/>
            <person name="Rea M.C."/>
            <person name="O'Sullivan O."/>
            <person name="Ritari J."/>
            <person name="Douillard F.P."/>
            <person name="Paul Ross R."/>
            <person name="Yang R."/>
            <person name="Briner A.E."/>
            <person name="Felis G.E."/>
            <person name="de Vos W.M."/>
            <person name="Barrangou R."/>
            <person name="Klaenhammer T.R."/>
            <person name="Caufield P.W."/>
            <person name="Cui Y."/>
            <person name="Zhang H."/>
            <person name="O'Toole P.W."/>
        </authorList>
    </citation>
    <scope>NUCLEOTIDE SEQUENCE [LARGE SCALE GENOMIC DNA]</scope>
    <source>
        <strain evidence="1 2">DSM 19906</strain>
    </source>
</reference>
<evidence type="ECO:0000313" key="2">
    <source>
        <dbReference type="Proteomes" id="UP000051439"/>
    </source>
</evidence>
<dbReference type="EMBL" id="AZEB01000015">
    <property type="protein sequence ID" value="KRL21429.1"/>
    <property type="molecule type" value="Genomic_DNA"/>
</dbReference>
<dbReference type="Proteomes" id="UP000051439">
    <property type="component" value="Unassembled WGS sequence"/>
</dbReference>